<evidence type="ECO:0000313" key="1">
    <source>
        <dbReference type="EMBL" id="KAJ8438024.1"/>
    </source>
</evidence>
<sequence>MSVERGRVNYPELHNSLFIHPFDGPGSLSVGEKLNGARNYGTWRHSMEIGLSTKYKLGSRKYKLIKDVYSFKQDDSTVSEYYTMLRGVWKELDAMNELPRITAMADDITNFLNFLNGLDDKYQSLRSQILIMTPLLTVDMACGMIQQEEMQREVLNQGNQVQYEVSALYSRGNDDKCGVCGNKGHSKDNCWQVIGYPRWHPRSKRFPQKKSVGKEITTEQLLSVRMTTVQEKSVLD</sequence>
<dbReference type="Proteomes" id="UP001153076">
    <property type="component" value="Unassembled WGS sequence"/>
</dbReference>
<dbReference type="EMBL" id="JAKOGI010000273">
    <property type="protein sequence ID" value="KAJ8438024.1"/>
    <property type="molecule type" value="Genomic_DNA"/>
</dbReference>
<proteinExistence type="predicted"/>
<evidence type="ECO:0000313" key="2">
    <source>
        <dbReference type="Proteomes" id="UP001153076"/>
    </source>
</evidence>
<dbReference type="PANTHER" id="PTHR34222:SF97">
    <property type="entry name" value="CATALYTIC REGION, PUTATIVE-RELATED"/>
    <property type="match status" value="1"/>
</dbReference>
<dbReference type="AlphaFoldDB" id="A0A9Q1K7U2"/>
<organism evidence="1 2">
    <name type="scientific">Carnegiea gigantea</name>
    <dbReference type="NCBI Taxonomy" id="171969"/>
    <lineage>
        <taxon>Eukaryota</taxon>
        <taxon>Viridiplantae</taxon>
        <taxon>Streptophyta</taxon>
        <taxon>Embryophyta</taxon>
        <taxon>Tracheophyta</taxon>
        <taxon>Spermatophyta</taxon>
        <taxon>Magnoliopsida</taxon>
        <taxon>eudicotyledons</taxon>
        <taxon>Gunneridae</taxon>
        <taxon>Pentapetalae</taxon>
        <taxon>Caryophyllales</taxon>
        <taxon>Cactineae</taxon>
        <taxon>Cactaceae</taxon>
        <taxon>Cactoideae</taxon>
        <taxon>Echinocereeae</taxon>
        <taxon>Carnegiea</taxon>
    </lineage>
</organism>
<comment type="caution">
    <text evidence="1">The sequence shown here is derived from an EMBL/GenBank/DDBJ whole genome shotgun (WGS) entry which is preliminary data.</text>
</comment>
<name>A0A9Q1K7U2_9CARY</name>
<evidence type="ECO:0008006" key="3">
    <source>
        <dbReference type="Google" id="ProtNLM"/>
    </source>
</evidence>
<dbReference type="PANTHER" id="PTHR34222">
    <property type="entry name" value="GAG_PRE-INTEGRS DOMAIN-CONTAINING PROTEIN"/>
    <property type="match status" value="1"/>
</dbReference>
<accession>A0A9Q1K7U2</accession>
<dbReference type="OrthoDB" id="1751090at2759"/>
<keyword evidence="2" id="KW-1185">Reference proteome</keyword>
<protein>
    <recommendedName>
        <fullName evidence="3">Retrotransposon Copia-like N-terminal domain-containing protein</fullName>
    </recommendedName>
</protein>
<reference evidence="1" key="1">
    <citation type="submission" date="2022-04" db="EMBL/GenBank/DDBJ databases">
        <title>Carnegiea gigantea Genome sequencing and assembly v2.</title>
        <authorList>
            <person name="Copetti D."/>
            <person name="Sanderson M.J."/>
            <person name="Burquez A."/>
            <person name="Wojciechowski M.F."/>
        </authorList>
    </citation>
    <scope>NUCLEOTIDE SEQUENCE</scope>
    <source>
        <strain evidence="1">SGP5-SGP5p</strain>
        <tissue evidence="1">Aerial part</tissue>
    </source>
</reference>
<gene>
    <name evidence="1" type="ORF">Cgig2_030005</name>
</gene>